<dbReference type="GO" id="GO:0015768">
    <property type="term" value="P:maltose transport"/>
    <property type="evidence" value="ECO:0007669"/>
    <property type="project" value="TreeGrafter"/>
</dbReference>
<comment type="caution">
    <text evidence="5">The sequence shown here is derived from an EMBL/GenBank/DDBJ whole genome shotgun (WGS) entry which is preliminary data.</text>
</comment>
<evidence type="ECO:0000256" key="4">
    <source>
        <dbReference type="SAM" id="SignalP"/>
    </source>
</evidence>
<name>A0A0R3JVS1_CALMK</name>
<dbReference type="CDD" id="cd14748">
    <property type="entry name" value="PBP2_UgpB"/>
    <property type="match status" value="1"/>
</dbReference>
<dbReference type="GO" id="GO:0042956">
    <property type="term" value="P:maltodextrin transmembrane transport"/>
    <property type="evidence" value="ECO:0007669"/>
    <property type="project" value="TreeGrafter"/>
</dbReference>
<dbReference type="GO" id="GO:0055052">
    <property type="term" value="C:ATP-binding cassette (ABC) transporter complex, substrate-binding subunit-containing"/>
    <property type="evidence" value="ECO:0007669"/>
    <property type="project" value="TreeGrafter"/>
</dbReference>
<dbReference type="PANTHER" id="PTHR30061:SF50">
    <property type="entry name" value="MALTOSE_MALTODEXTRIN-BINDING PERIPLASMIC PROTEIN"/>
    <property type="match status" value="1"/>
</dbReference>
<evidence type="ECO:0000256" key="1">
    <source>
        <dbReference type="ARBA" id="ARBA00008520"/>
    </source>
</evidence>
<evidence type="ECO:0000256" key="3">
    <source>
        <dbReference type="ARBA" id="ARBA00022729"/>
    </source>
</evidence>
<evidence type="ECO:0000313" key="6">
    <source>
        <dbReference type="Proteomes" id="UP000052015"/>
    </source>
</evidence>
<dbReference type="STRING" id="908809.ABG79_00481"/>
<dbReference type="EMBL" id="LKHP01000002">
    <property type="protein sequence ID" value="KRQ87680.1"/>
    <property type="molecule type" value="Genomic_DNA"/>
</dbReference>
<dbReference type="InterPro" id="IPR006059">
    <property type="entry name" value="SBP"/>
</dbReference>
<feature type="signal peptide" evidence="4">
    <location>
        <begin position="1"/>
        <end position="19"/>
    </location>
</feature>
<keyword evidence="3 4" id="KW-0732">Signal</keyword>
<proteinExistence type="inferred from homology"/>
<dbReference type="RefSeq" id="WP_057976749.1">
    <property type="nucleotide sequence ID" value="NZ_LKHP01000002.1"/>
</dbReference>
<protein>
    <submittedName>
        <fullName evidence="5">Cyclodextrin-binding protein</fullName>
    </submittedName>
</protein>
<reference evidence="5 6" key="1">
    <citation type="submission" date="2015-09" db="EMBL/GenBank/DDBJ databases">
        <title>Draft genome sequence of a Caloramator mitchellensis, a moderate thermophile from the Great Artesian Basin of Australia.</title>
        <authorList>
            <person name="Patel B.K."/>
        </authorList>
    </citation>
    <scope>NUCLEOTIDE SEQUENCE [LARGE SCALE GENOMIC DNA]</scope>
    <source>
        <strain evidence="5 6">VF08</strain>
    </source>
</reference>
<evidence type="ECO:0000313" key="5">
    <source>
        <dbReference type="EMBL" id="KRQ87680.1"/>
    </source>
</evidence>
<dbReference type="SUPFAM" id="SSF53850">
    <property type="entry name" value="Periplasmic binding protein-like II"/>
    <property type="match status" value="1"/>
</dbReference>
<sequence>MKKLLAMLMTLILIAGLFAGCSKSTSNKPTEFKNVQLEFWNGFTGPDGKGMQKIIDQFNKEYEGKINVKTQVMQWGQYYDKIITAVASGNAPDVGIMHVDTLPKYAMKGVIIPLDELAAKLGLQESDFISAVWKAGIYEGKRYGIPLDVHPLGLYYNVDLLKQAGYDHPPTNMEEFLEMAKAMTKDTDGDGKIDQWGFAMPTLWPSHQIYWTVLHQFGGKATSDDGTEPLYTSQEAVDALQFLADTIFKYQISPKNITQDGEVTLFKQGKLGFHLNGIWMIAGFEEQQGLNFATAPVPQWGKQKAAWAGSHQFVIFKQKNEDPVKVEAAMVFADYITKHSMEWAKAGQVPARNSVRESEEFKALKHQMGFAEQADYLVFPVSSPYFPDAWGPSGEAVTNVMLGKDTPASALEKAADKGRKQVQANKQ</sequence>
<gene>
    <name evidence="5" type="primary">cycB_2</name>
    <name evidence="5" type="ORF">ABG79_00481</name>
</gene>
<dbReference type="GO" id="GO:1901982">
    <property type="term" value="F:maltose binding"/>
    <property type="evidence" value="ECO:0007669"/>
    <property type="project" value="TreeGrafter"/>
</dbReference>
<comment type="similarity">
    <text evidence="1">Belongs to the bacterial solute-binding protein 1 family.</text>
</comment>
<feature type="chain" id="PRO_5039647222" evidence="4">
    <location>
        <begin position="20"/>
        <end position="427"/>
    </location>
</feature>
<dbReference type="PROSITE" id="PS51257">
    <property type="entry name" value="PROKAR_LIPOPROTEIN"/>
    <property type="match status" value="1"/>
</dbReference>
<dbReference type="PATRIC" id="fig|908809.3.peg.486"/>
<accession>A0A0R3JVS1</accession>
<dbReference type="Gene3D" id="3.40.190.10">
    <property type="entry name" value="Periplasmic binding protein-like II"/>
    <property type="match status" value="2"/>
</dbReference>
<keyword evidence="6" id="KW-1185">Reference proteome</keyword>
<dbReference type="OrthoDB" id="9766758at2"/>
<dbReference type="AlphaFoldDB" id="A0A0R3JVS1"/>
<organism evidence="5 6">
    <name type="scientific">Caloramator mitchellensis</name>
    <dbReference type="NCBI Taxonomy" id="908809"/>
    <lineage>
        <taxon>Bacteria</taxon>
        <taxon>Bacillati</taxon>
        <taxon>Bacillota</taxon>
        <taxon>Clostridia</taxon>
        <taxon>Eubacteriales</taxon>
        <taxon>Clostridiaceae</taxon>
        <taxon>Caloramator</taxon>
    </lineage>
</organism>
<evidence type="ECO:0000256" key="2">
    <source>
        <dbReference type="ARBA" id="ARBA00022448"/>
    </source>
</evidence>
<keyword evidence="2" id="KW-0813">Transport</keyword>
<dbReference type="PANTHER" id="PTHR30061">
    <property type="entry name" value="MALTOSE-BINDING PERIPLASMIC PROTEIN"/>
    <property type="match status" value="1"/>
</dbReference>
<dbReference type="Proteomes" id="UP000052015">
    <property type="component" value="Unassembled WGS sequence"/>
</dbReference>
<dbReference type="Pfam" id="PF01547">
    <property type="entry name" value="SBP_bac_1"/>
    <property type="match status" value="1"/>
</dbReference>